<feature type="transmembrane region" description="Helical" evidence="5">
    <location>
        <begin position="177"/>
        <end position="199"/>
    </location>
</feature>
<keyword evidence="3" id="KW-0804">Transcription</keyword>
<evidence type="ECO:0000256" key="1">
    <source>
        <dbReference type="ARBA" id="ARBA00023015"/>
    </source>
</evidence>
<feature type="transmembrane region" description="Helical" evidence="5">
    <location>
        <begin position="142"/>
        <end position="165"/>
    </location>
</feature>
<dbReference type="PANTHER" id="PTHR30204:SF94">
    <property type="entry name" value="HEAVY METAL-DEPENDENT TRANSCRIPTIONAL REGULATOR HI_0293-RELATED"/>
    <property type="match status" value="1"/>
</dbReference>
<keyword evidence="5" id="KW-1133">Transmembrane helix</keyword>
<dbReference type="AlphaFoldDB" id="A0A8J6J025"/>
<dbReference type="SMART" id="SM00422">
    <property type="entry name" value="HTH_MERR"/>
    <property type="match status" value="1"/>
</dbReference>
<proteinExistence type="predicted"/>
<evidence type="ECO:0000259" key="6">
    <source>
        <dbReference type="PROSITE" id="PS50937"/>
    </source>
</evidence>
<dbReference type="RefSeq" id="WP_186907020.1">
    <property type="nucleotide sequence ID" value="NZ_JACOPP010000005.1"/>
</dbReference>
<sequence length="216" mass="24389">MKINEVEQLVGVTKRNIRFYEKEGLLSPGRNKENGYRDYGEADVTVLRQIKLLRKLDVPLEEIRRMQQGALTLTDGLRRHMIQLERQQQNLATMQRLCQELADAGAQLPGLEADDWLGRMERMEQEGTRFVNIRKKDTMARYLGPVTAALVFVGLMGLTIAFLVWACTVDPVDRPPLGLLIFLIAAPMVVIVGVVLALIQRIKQIQGGEEDAASQY</sequence>
<dbReference type="EMBL" id="JACOPP010000005">
    <property type="protein sequence ID" value="MBC5733117.1"/>
    <property type="molecule type" value="Genomic_DNA"/>
</dbReference>
<dbReference type="InterPro" id="IPR009061">
    <property type="entry name" value="DNA-bd_dom_put_sf"/>
</dbReference>
<feature type="domain" description="HTH merR-type" evidence="6">
    <location>
        <begin position="1"/>
        <end position="69"/>
    </location>
</feature>
<organism evidence="7 8">
    <name type="scientific">Lawsonibacter hominis</name>
    <dbReference type="NCBI Taxonomy" id="2763053"/>
    <lineage>
        <taxon>Bacteria</taxon>
        <taxon>Bacillati</taxon>
        <taxon>Bacillota</taxon>
        <taxon>Clostridia</taxon>
        <taxon>Eubacteriales</taxon>
        <taxon>Oscillospiraceae</taxon>
        <taxon>Lawsonibacter</taxon>
    </lineage>
</organism>
<keyword evidence="8" id="KW-1185">Reference proteome</keyword>
<dbReference type="SUPFAM" id="SSF46955">
    <property type="entry name" value="Putative DNA-binding domain"/>
    <property type="match status" value="1"/>
</dbReference>
<dbReference type="GO" id="GO:0003677">
    <property type="term" value="F:DNA binding"/>
    <property type="evidence" value="ECO:0007669"/>
    <property type="project" value="UniProtKB-KW"/>
</dbReference>
<dbReference type="Gene3D" id="1.10.1660.10">
    <property type="match status" value="1"/>
</dbReference>
<keyword evidence="5" id="KW-0472">Membrane</keyword>
<evidence type="ECO:0000256" key="5">
    <source>
        <dbReference type="SAM" id="Phobius"/>
    </source>
</evidence>
<dbReference type="PROSITE" id="PS50937">
    <property type="entry name" value="HTH_MERR_2"/>
    <property type="match status" value="1"/>
</dbReference>
<dbReference type="InterPro" id="IPR000551">
    <property type="entry name" value="MerR-type_HTH_dom"/>
</dbReference>
<evidence type="ECO:0000256" key="4">
    <source>
        <dbReference type="SAM" id="Coils"/>
    </source>
</evidence>
<dbReference type="InterPro" id="IPR047057">
    <property type="entry name" value="MerR_fam"/>
</dbReference>
<name>A0A8J6J025_9FIRM</name>
<evidence type="ECO:0000256" key="3">
    <source>
        <dbReference type="ARBA" id="ARBA00023163"/>
    </source>
</evidence>
<dbReference type="PANTHER" id="PTHR30204">
    <property type="entry name" value="REDOX-CYCLING DRUG-SENSING TRANSCRIPTIONAL ACTIVATOR SOXR"/>
    <property type="match status" value="1"/>
</dbReference>
<dbReference type="Proteomes" id="UP000661435">
    <property type="component" value="Unassembled WGS sequence"/>
</dbReference>
<dbReference type="Pfam" id="PF13411">
    <property type="entry name" value="MerR_1"/>
    <property type="match status" value="1"/>
</dbReference>
<evidence type="ECO:0000313" key="8">
    <source>
        <dbReference type="Proteomes" id="UP000661435"/>
    </source>
</evidence>
<comment type="caution">
    <text evidence="7">The sequence shown here is derived from an EMBL/GenBank/DDBJ whole genome shotgun (WGS) entry which is preliminary data.</text>
</comment>
<dbReference type="CDD" id="cd00592">
    <property type="entry name" value="HTH_MerR-like"/>
    <property type="match status" value="1"/>
</dbReference>
<keyword evidence="4" id="KW-0175">Coiled coil</keyword>
<feature type="coiled-coil region" evidence="4">
    <location>
        <begin position="77"/>
        <end position="104"/>
    </location>
</feature>
<reference evidence="7" key="1">
    <citation type="submission" date="2020-08" db="EMBL/GenBank/DDBJ databases">
        <title>Genome public.</title>
        <authorList>
            <person name="Liu C."/>
            <person name="Sun Q."/>
        </authorList>
    </citation>
    <scope>NUCLEOTIDE SEQUENCE</scope>
    <source>
        <strain evidence="7">NSJ-51</strain>
    </source>
</reference>
<keyword evidence="2" id="KW-0238">DNA-binding</keyword>
<protein>
    <submittedName>
        <fullName evidence="7">MerR family transcriptional regulator</fullName>
    </submittedName>
</protein>
<evidence type="ECO:0000313" key="7">
    <source>
        <dbReference type="EMBL" id="MBC5733117.1"/>
    </source>
</evidence>
<dbReference type="GO" id="GO:0003700">
    <property type="term" value="F:DNA-binding transcription factor activity"/>
    <property type="evidence" value="ECO:0007669"/>
    <property type="project" value="InterPro"/>
</dbReference>
<evidence type="ECO:0000256" key="2">
    <source>
        <dbReference type="ARBA" id="ARBA00023125"/>
    </source>
</evidence>
<keyword evidence="5" id="KW-0812">Transmembrane</keyword>
<keyword evidence="1" id="KW-0805">Transcription regulation</keyword>
<gene>
    <name evidence="7" type="ORF">H8S57_05170</name>
</gene>
<dbReference type="PRINTS" id="PR00040">
    <property type="entry name" value="HTHMERR"/>
</dbReference>
<accession>A0A8J6J025</accession>